<feature type="signal peptide" evidence="1">
    <location>
        <begin position="1"/>
        <end position="24"/>
    </location>
</feature>
<gene>
    <name evidence="2" type="ORF">PHMEG_0003192</name>
</gene>
<evidence type="ECO:0000313" key="2">
    <source>
        <dbReference type="EMBL" id="OWZ22138.1"/>
    </source>
</evidence>
<organism evidence="2 3">
    <name type="scientific">Phytophthora megakarya</name>
    <dbReference type="NCBI Taxonomy" id="4795"/>
    <lineage>
        <taxon>Eukaryota</taxon>
        <taxon>Sar</taxon>
        <taxon>Stramenopiles</taxon>
        <taxon>Oomycota</taxon>
        <taxon>Peronosporomycetes</taxon>
        <taxon>Peronosporales</taxon>
        <taxon>Peronosporaceae</taxon>
        <taxon>Phytophthora</taxon>
    </lineage>
</organism>
<accession>A0A225WYP7</accession>
<comment type="caution">
    <text evidence="2">The sequence shown here is derived from an EMBL/GenBank/DDBJ whole genome shotgun (WGS) entry which is preliminary data.</text>
</comment>
<sequence>MQLKQFLVLVLITFISCCNTVTTAKTVVQSQNLESKTNRDITNVGRRYLKVGDEKIGANIVSEERIGATTPSFGQLFGLFPNLPKFSKLPVIKQINAIRKKFGTIVYQRWAKKHRNNFM</sequence>
<dbReference type="PROSITE" id="PS51257">
    <property type="entry name" value="PROKAR_LIPOPROTEIN"/>
    <property type="match status" value="1"/>
</dbReference>
<evidence type="ECO:0000313" key="3">
    <source>
        <dbReference type="Proteomes" id="UP000198211"/>
    </source>
</evidence>
<dbReference type="OrthoDB" id="97448at2759"/>
<keyword evidence="1" id="KW-0732">Signal</keyword>
<dbReference type="AlphaFoldDB" id="A0A225WYP7"/>
<evidence type="ECO:0000256" key="1">
    <source>
        <dbReference type="SAM" id="SignalP"/>
    </source>
</evidence>
<proteinExistence type="predicted"/>
<protein>
    <submittedName>
        <fullName evidence="2">Avirulence (Avh) protein</fullName>
    </submittedName>
</protein>
<feature type="chain" id="PRO_5013325100" evidence="1">
    <location>
        <begin position="25"/>
        <end position="119"/>
    </location>
</feature>
<dbReference type="EMBL" id="NBNE01000159">
    <property type="protein sequence ID" value="OWZ22138.1"/>
    <property type="molecule type" value="Genomic_DNA"/>
</dbReference>
<name>A0A225WYP7_9STRA</name>
<keyword evidence="3" id="KW-1185">Reference proteome</keyword>
<dbReference type="Proteomes" id="UP000198211">
    <property type="component" value="Unassembled WGS sequence"/>
</dbReference>
<reference evidence="3" key="1">
    <citation type="submission" date="2017-03" db="EMBL/GenBank/DDBJ databases">
        <title>Phytopthora megakarya and P. palmivora, two closely related causual agents of cacao black pod achieved similar genome size and gene model numbers by different mechanisms.</title>
        <authorList>
            <person name="Ali S."/>
            <person name="Shao J."/>
            <person name="Larry D.J."/>
            <person name="Kronmiller B."/>
            <person name="Shen D."/>
            <person name="Strem M.D."/>
            <person name="Melnick R.L."/>
            <person name="Guiltinan M.J."/>
            <person name="Tyler B.M."/>
            <person name="Meinhardt L.W."/>
            <person name="Bailey B.A."/>
        </authorList>
    </citation>
    <scope>NUCLEOTIDE SEQUENCE [LARGE SCALE GENOMIC DNA]</scope>
    <source>
        <strain evidence="3">zdho120</strain>
    </source>
</reference>